<dbReference type="GO" id="GO:0032993">
    <property type="term" value="C:protein-DNA complex"/>
    <property type="evidence" value="ECO:0007669"/>
    <property type="project" value="TreeGrafter"/>
</dbReference>
<keyword evidence="2" id="KW-0902">Two-component regulatory system</keyword>
<dbReference type="PROSITE" id="PS51755">
    <property type="entry name" value="OMPR_PHOB"/>
    <property type="match status" value="1"/>
</dbReference>
<dbReference type="EMBL" id="CP027860">
    <property type="protein sequence ID" value="AVP97481.1"/>
    <property type="molecule type" value="Genomic_DNA"/>
</dbReference>
<feature type="domain" description="Response regulatory" evidence="6">
    <location>
        <begin position="33"/>
        <end position="148"/>
    </location>
</feature>
<dbReference type="SMART" id="SM00448">
    <property type="entry name" value="REC"/>
    <property type="match status" value="1"/>
</dbReference>
<dbReference type="PROSITE" id="PS50110">
    <property type="entry name" value="RESPONSE_REGULATORY"/>
    <property type="match status" value="1"/>
</dbReference>
<reference evidence="8 9" key="2">
    <citation type="submission" date="2018-03" db="EMBL/GenBank/DDBJ databases">
        <authorList>
            <person name="Keele B.F."/>
        </authorList>
    </citation>
    <scope>NUCLEOTIDE SEQUENCE [LARGE SCALE GENOMIC DNA]</scope>
    <source>
        <strain evidence="8 9">D13</strain>
    </source>
</reference>
<dbReference type="CDD" id="cd00383">
    <property type="entry name" value="trans_reg_C"/>
    <property type="match status" value="1"/>
</dbReference>
<evidence type="ECO:0000256" key="5">
    <source>
        <dbReference type="PROSITE-ProRule" id="PRU01091"/>
    </source>
</evidence>
<keyword evidence="1 4" id="KW-0597">Phosphoprotein</keyword>
<dbReference type="SMART" id="SM00862">
    <property type="entry name" value="Trans_reg_C"/>
    <property type="match status" value="1"/>
</dbReference>
<evidence type="ECO:0000313" key="9">
    <source>
        <dbReference type="Proteomes" id="UP000241074"/>
    </source>
</evidence>
<accession>A0A2P1PRK8</accession>
<evidence type="ECO:0000259" key="6">
    <source>
        <dbReference type="PROSITE" id="PS50110"/>
    </source>
</evidence>
<name>A0A2P1PRK8_9GAMM</name>
<dbReference type="GO" id="GO:0000976">
    <property type="term" value="F:transcription cis-regulatory region binding"/>
    <property type="evidence" value="ECO:0007669"/>
    <property type="project" value="TreeGrafter"/>
</dbReference>
<evidence type="ECO:0000313" key="8">
    <source>
        <dbReference type="EMBL" id="AVP97481.1"/>
    </source>
</evidence>
<dbReference type="OrthoDB" id="9802426at2"/>
<dbReference type="SUPFAM" id="SSF52172">
    <property type="entry name" value="CheY-like"/>
    <property type="match status" value="1"/>
</dbReference>
<organism evidence="8 9">
    <name type="scientific">Ahniella affigens</name>
    <dbReference type="NCBI Taxonomy" id="2021234"/>
    <lineage>
        <taxon>Bacteria</taxon>
        <taxon>Pseudomonadati</taxon>
        <taxon>Pseudomonadota</taxon>
        <taxon>Gammaproteobacteria</taxon>
        <taxon>Lysobacterales</taxon>
        <taxon>Rhodanobacteraceae</taxon>
        <taxon>Ahniella</taxon>
    </lineage>
</organism>
<dbReference type="GO" id="GO:0006355">
    <property type="term" value="P:regulation of DNA-templated transcription"/>
    <property type="evidence" value="ECO:0007669"/>
    <property type="project" value="InterPro"/>
</dbReference>
<dbReference type="InterPro" id="IPR039420">
    <property type="entry name" value="WalR-like"/>
</dbReference>
<dbReference type="InterPro" id="IPR011006">
    <property type="entry name" value="CheY-like_superfamily"/>
</dbReference>
<evidence type="ECO:0000256" key="4">
    <source>
        <dbReference type="PROSITE-ProRule" id="PRU00169"/>
    </source>
</evidence>
<dbReference type="InterPro" id="IPR001867">
    <property type="entry name" value="OmpR/PhoB-type_DNA-bd"/>
</dbReference>
<gene>
    <name evidence="8" type="ORF">C7S18_09860</name>
</gene>
<dbReference type="InterPro" id="IPR001789">
    <property type="entry name" value="Sig_transdc_resp-reg_receiver"/>
</dbReference>
<dbReference type="PANTHER" id="PTHR48111:SF40">
    <property type="entry name" value="PHOSPHATE REGULON TRANSCRIPTIONAL REGULATORY PROTEIN PHOB"/>
    <property type="match status" value="1"/>
</dbReference>
<dbReference type="Proteomes" id="UP000241074">
    <property type="component" value="Chromosome"/>
</dbReference>
<dbReference type="PANTHER" id="PTHR48111">
    <property type="entry name" value="REGULATOR OF RPOS"/>
    <property type="match status" value="1"/>
</dbReference>
<dbReference type="Gene3D" id="1.10.10.10">
    <property type="entry name" value="Winged helix-like DNA-binding domain superfamily/Winged helix DNA-binding domain"/>
    <property type="match status" value="1"/>
</dbReference>
<keyword evidence="3 5" id="KW-0238">DNA-binding</keyword>
<evidence type="ECO:0000256" key="1">
    <source>
        <dbReference type="ARBA" id="ARBA00022553"/>
    </source>
</evidence>
<dbReference type="Pfam" id="PF00486">
    <property type="entry name" value="Trans_reg_C"/>
    <property type="match status" value="1"/>
</dbReference>
<dbReference type="Pfam" id="PF00072">
    <property type="entry name" value="Response_reg"/>
    <property type="match status" value="1"/>
</dbReference>
<dbReference type="Gene3D" id="3.40.50.2300">
    <property type="match status" value="1"/>
</dbReference>
<dbReference type="InterPro" id="IPR036388">
    <property type="entry name" value="WH-like_DNA-bd_sf"/>
</dbReference>
<dbReference type="CDD" id="cd17574">
    <property type="entry name" value="REC_OmpR"/>
    <property type="match status" value="1"/>
</dbReference>
<reference evidence="8 9" key="1">
    <citation type="submission" date="2018-03" db="EMBL/GenBank/DDBJ databases">
        <title>Ahniella affigens gen. nov., sp. nov., a gammaproteobacterium isolated from sandy soil near a stream.</title>
        <authorList>
            <person name="Ko Y."/>
            <person name="Kim J.-H."/>
        </authorList>
    </citation>
    <scope>NUCLEOTIDE SEQUENCE [LARGE SCALE GENOMIC DNA]</scope>
    <source>
        <strain evidence="8 9">D13</strain>
    </source>
</reference>
<feature type="DNA-binding region" description="OmpR/PhoB-type" evidence="5">
    <location>
        <begin position="159"/>
        <end position="258"/>
    </location>
</feature>
<keyword evidence="9" id="KW-1185">Reference proteome</keyword>
<protein>
    <submittedName>
        <fullName evidence="8">DNA-binding response regulator</fullName>
    </submittedName>
</protein>
<dbReference type="KEGG" id="xba:C7S18_09860"/>
<sequence>MARQHEDQFRRQLSGHELGQSRENKCMSRNSVIVGILEDDAEQAQLYQAWLEGAGFQVRWFPDTKDFRRKLGAESIDILLLDWVLGEGSGLEVLEWIRQSAHSKLPVIFLTARISEQDVVSGLQAGADDYIPKPAKQAELVARTNAVLRRSGLAVQDNTWIKELEPYEINLDRRQISIKGERIELTDREFDLACYLFRRHGRIVSRESLLENVWNLSADVNTRTVDTHVSRLRKKLGMGGENGWVLSAVYQHGYRLEQIK</sequence>
<evidence type="ECO:0000256" key="2">
    <source>
        <dbReference type="ARBA" id="ARBA00023012"/>
    </source>
</evidence>
<proteinExistence type="predicted"/>
<dbReference type="GO" id="GO:0000156">
    <property type="term" value="F:phosphorelay response regulator activity"/>
    <property type="evidence" value="ECO:0007669"/>
    <property type="project" value="TreeGrafter"/>
</dbReference>
<feature type="domain" description="OmpR/PhoB-type" evidence="7">
    <location>
        <begin position="159"/>
        <end position="258"/>
    </location>
</feature>
<feature type="modified residue" description="4-aspartylphosphate" evidence="4">
    <location>
        <position position="82"/>
    </location>
</feature>
<dbReference type="GO" id="GO:0005829">
    <property type="term" value="C:cytosol"/>
    <property type="evidence" value="ECO:0007669"/>
    <property type="project" value="TreeGrafter"/>
</dbReference>
<dbReference type="AlphaFoldDB" id="A0A2P1PRK8"/>
<evidence type="ECO:0000259" key="7">
    <source>
        <dbReference type="PROSITE" id="PS51755"/>
    </source>
</evidence>
<evidence type="ECO:0000256" key="3">
    <source>
        <dbReference type="ARBA" id="ARBA00023125"/>
    </source>
</evidence>
<dbReference type="Gene3D" id="6.10.250.690">
    <property type="match status" value="1"/>
</dbReference>